<dbReference type="InterPro" id="IPR050348">
    <property type="entry name" value="Protein-Tyr_Phosphatase"/>
</dbReference>
<reference evidence="5 6" key="1">
    <citation type="journal article" date="2015" name="Genome Biol.">
        <title>Comparative genomics of Steinernema reveals deeply conserved gene regulatory networks.</title>
        <authorList>
            <person name="Dillman A.R."/>
            <person name="Macchietto M."/>
            <person name="Porter C.F."/>
            <person name="Rogers A."/>
            <person name="Williams B."/>
            <person name="Antoshechkin I."/>
            <person name="Lee M.M."/>
            <person name="Goodwin Z."/>
            <person name="Lu X."/>
            <person name="Lewis E.E."/>
            <person name="Goodrich-Blair H."/>
            <person name="Stock S.P."/>
            <person name="Adams B.J."/>
            <person name="Sternberg P.W."/>
            <person name="Mortazavi A."/>
        </authorList>
    </citation>
    <scope>NUCLEOTIDE SEQUENCE [LARGE SCALE GENOMIC DNA]</scope>
    <source>
        <strain evidence="5 6">ALL</strain>
    </source>
</reference>
<dbReference type="STRING" id="34508.A0A4U5P9Q6"/>
<evidence type="ECO:0000313" key="6">
    <source>
        <dbReference type="Proteomes" id="UP000298663"/>
    </source>
</evidence>
<gene>
    <name evidence="5" type="ORF">L596_007354</name>
</gene>
<feature type="compositionally biased region" description="Low complexity" evidence="1">
    <location>
        <begin position="99"/>
        <end position="111"/>
    </location>
</feature>
<name>A0A4U5P9Q6_STECR</name>
<evidence type="ECO:0000313" key="5">
    <source>
        <dbReference type="EMBL" id="TKR92773.1"/>
    </source>
</evidence>
<evidence type="ECO:0000259" key="3">
    <source>
        <dbReference type="PROSITE" id="PS50055"/>
    </source>
</evidence>
<dbReference type="GO" id="GO:0004725">
    <property type="term" value="F:protein tyrosine phosphatase activity"/>
    <property type="evidence" value="ECO:0007669"/>
    <property type="project" value="InterPro"/>
</dbReference>
<feature type="region of interest" description="Disordered" evidence="1">
    <location>
        <begin position="58"/>
        <end position="138"/>
    </location>
</feature>
<dbReference type="InterPro" id="IPR016130">
    <property type="entry name" value="Tyr_Pase_AS"/>
</dbReference>
<dbReference type="SUPFAM" id="SSF52799">
    <property type="entry name" value="(Phosphotyrosine protein) phosphatases II"/>
    <property type="match status" value="1"/>
</dbReference>
<dbReference type="InterPro" id="IPR029021">
    <property type="entry name" value="Prot-tyrosine_phosphatase-like"/>
</dbReference>
<dbReference type="InterPro" id="IPR000242">
    <property type="entry name" value="PTP_cat"/>
</dbReference>
<keyword evidence="6" id="KW-1185">Reference proteome</keyword>
<dbReference type="SMART" id="SM00194">
    <property type="entry name" value="PTPc"/>
    <property type="match status" value="1"/>
</dbReference>
<organism evidence="5 6">
    <name type="scientific">Steinernema carpocapsae</name>
    <name type="common">Entomopathogenic nematode</name>
    <dbReference type="NCBI Taxonomy" id="34508"/>
    <lineage>
        <taxon>Eukaryota</taxon>
        <taxon>Metazoa</taxon>
        <taxon>Ecdysozoa</taxon>
        <taxon>Nematoda</taxon>
        <taxon>Chromadorea</taxon>
        <taxon>Rhabditida</taxon>
        <taxon>Tylenchina</taxon>
        <taxon>Panagrolaimomorpha</taxon>
        <taxon>Strongyloidoidea</taxon>
        <taxon>Steinernematidae</taxon>
        <taxon>Steinernema</taxon>
    </lineage>
</organism>
<dbReference type="OrthoDB" id="8609993at2759"/>
<dbReference type="SMART" id="SM00404">
    <property type="entry name" value="PTPc_motif"/>
    <property type="match status" value="1"/>
</dbReference>
<keyword evidence="2" id="KW-1133">Transmembrane helix</keyword>
<dbReference type="CDD" id="cd00047">
    <property type="entry name" value="PTPc"/>
    <property type="match status" value="1"/>
</dbReference>
<feature type="transmembrane region" description="Helical" evidence="2">
    <location>
        <begin position="6"/>
        <end position="28"/>
    </location>
</feature>
<dbReference type="PANTHER" id="PTHR19134:SF449">
    <property type="entry name" value="TYROSINE-PROTEIN PHOSPHATASE 1"/>
    <property type="match status" value="1"/>
</dbReference>
<comment type="caution">
    <text evidence="5">The sequence shown here is derived from an EMBL/GenBank/DDBJ whole genome shotgun (WGS) entry which is preliminary data.</text>
</comment>
<dbReference type="PROSITE" id="PS50055">
    <property type="entry name" value="TYR_PHOSPHATASE_PTP"/>
    <property type="match status" value="1"/>
</dbReference>
<dbReference type="Pfam" id="PF00102">
    <property type="entry name" value="Y_phosphatase"/>
    <property type="match status" value="1"/>
</dbReference>
<reference evidence="5 6" key="2">
    <citation type="journal article" date="2019" name="G3 (Bethesda)">
        <title>Hybrid Assembly of the Genome of the Entomopathogenic Nematode Steinernema carpocapsae Identifies the X-Chromosome.</title>
        <authorList>
            <person name="Serra L."/>
            <person name="Macchietto M."/>
            <person name="Macias-Munoz A."/>
            <person name="McGill C.J."/>
            <person name="Rodriguez I.M."/>
            <person name="Rodriguez B."/>
            <person name="Murad R."/>
            <person name="Mortazavi A."/>
        </authorList>
    </citation>
    <scope>NUCLEOTIDE SEQUENCE [LARGE SCALE GENOMIC DNA]</scope>
    <source>
        <strain evidence="5 6">ALL</strain>
    </source>
</reference>
<protein>
    <recommendedName>
        <fullName evidence="7">Tyrosine-protein phosphatase domain-containing protein</fullName>
    </recommendedName>
</protein>
<dbReference type="PROSITE" id="PS50056">
    <property type="entry name" value="TYR_PHOSPHATASE_2"/>
    <property type="match status" value="1"/>
</dbReference>
<dbReference type="Gene3D" id="3.90.190.10">
    <property type="entry name" value="Protein tyrosine phosphatase superfamily"/>
    <property type="match status" value="1"/>
</dbReference>
<dbReference type="EMBL" id="AZBU02000002">
    <property type="protein sequence ID" value="TKR92773.1"/>
    <property type="molecule type" value="Genomic_DNA"/>
</dbReference>
<dbReference type="PRINTS" id="PR00700">
    <property type="entry name" value="PRTYPHPHTASE"/>
</dbReference>
<accession>A0A4U5P9Q6</accession>
<dbReference type="PROSITE" id="PS00383">
    <property type="entry name" value="TYR_PHOSPHATASE_1"/>
    <property type="match status" value="1"/>
</dbReference>
<evidence type="ECO:0000259" key="4">
    <source>
        <dbReference type="PROSITE" id="PS50056"/>
    </source>
</evidence>
<dbReference type="Proteomes" id="UP000298663">
    <property type="component" value="Unassembled WGS sequence"/>
</dbReference>
<dbReference type="PANTHER" id="PTHR19134">
    <property type="entry name" value="RECEPTOR-TYPE TYROSINE-PROTEIN PHOSPHATASE"/>
    <property type="match status" value="1"/>
</dbReference>
<keyword evidence="2" id="KW-0812">Transmembrane</keyword>
<sequence length="475" mass="53870">MNGSTIVTIILAATLFVVVVTSVVFYVLRRRRRLHRVFLAGNIVESGYAGYIHHHSSDAKKRPNFHHARPFAVSPTPEDFLEMTEGDAASEKAKRGAGTPPEASPQASPQASPSPPSTEESTVEEELRQDASASPEHCGVYSAPVFHLDVTRLVERHNEHHVQSFDETSLSYAEFDASVSDLTTEDNGRLHREFKSLNRSLFGDQTTDEANHVKNLKRNRYLNVLPYDFNRVKLREDDGDGDYINATAIKAPNHHGIRYIAAQGPIGEDEPGRESTVVDFWRMIWEQRVECIVMLTDCVERRKIKCAMYWPEHAGEGISVGGQLDVHLYCVTEDEICFQRELHVSSNGETRKILQWHFKNWPDAEAPVNRGDLLEFVRAIRETRPSDPVLVHCSAGVGRTGVFITLDILLERVDDFKTPCVNVFECVHALRAQRCEMVKNEEQYVSIYSTLLLAIRQRNRHVAETHEEKMTEIDI</sequence>
<dbReference type="AlphaFoldDB" id="A0A4U5P9Q6"/>
<dbReference type="InterPro" id="IPR000387">
    <property type="entry name" value="Tyr_Pase_dom"/>
</dbReference>
<keyword evidence="2" id="KW-0472">Membrane</keyword>
<dbReference type="InterPro" id="IPR003595">
    <property type="entry name" value="Tyr_Pase_cat"/>
</dbReference>
<proteinExistence type="predicted"/>
<evidence type="ECO:0008006" key="7">
    <source>
        <dbReference type="Google" id="ProtNLM"/>
    </source>
</evidence>
<evidence type="ECO:0000256" key="1">
    <source>
        <dbReference type="SAM" id="MobiDB-lite"/>
    </source>
</evidence>
<feature type="domain" description="Tyrosine-protein phosphatase" evidence="3">
    <location>
        <begin position="190"/>
        <end position="454"/>
    </location>
</feature>
<evidence type="ECO:0000256" key="2">
    <source>
        <dbReference type="SAM" id="Phobius"/>
    </source>
</evidence>
<feature type="domain" description="Tyrosine specific protein phosphatases" evidence="4">
    <location>
        <begin position="374"/>
        <end position="445"/>
    </location>
</feature>